<keyword evidence="1" id="KW-0472">Membrane</keyword>
<comment type="caution">
    <text evidence="2">The sequence shown here is derived from an EMBL/GenBank/DDBJ whole genome shotgun (WGS) entry which is preliminary data.</text>
</comment>
<dbReference type="AlphaFoldDB" id="A0A934KRA3"/>
<feature type="transmembrane region" description="Helical" evidence="1">
    <location>
        <begin position="312"/>
        <end position="329"/>
    </location>
</feature>
<feature type="transmembrane region" description="Helical" evidence="1">
    <location>
        <begin position="238"/>
        <end position="258"/>
    </location>
</feature>
<proteinExistence type="predicted"/>
<keyword evidence="1" id="KW-0812">Transmembrane</keyword>
<feature type="transmembrane region" description="Helical" evidence="1">
    <location>
        <begin position="336"/>
        <end position="359"/>
    </location>
</feature>
<evidence type="ECO:0000313" key="2">
    <source>
        <dbReference type="EMBL" id="MBJ7609722.1"/>
    </source>
</evidence>
<accession>A0A934KRA3</accession>
<name>A0A934KRA3_9BACT</name>
<evidence type="ECO:0000256" key="1">
    <source>
        <dbReference type="SAM" id="Phobius"/>
    </source>
</evidence>
<keyword evidence="1" id="KW-1133">Transmembrane helix</keyword>
<organism evidence="2 3">
    <name type="scientific">Candidatus Amunia macphersoniae</name>
    <dbReference type="NCBI Taxonomy" id="3127014"/>
    <lineage>
        <taxon>Bacteria</taxon>
        <taxon>Bacillati</taxon>
        <taxon>Candidatus Dormiibacterota</taxon>
        <taxon>Candidatus Dormibacteria</taxon>
        <taxon>Candidatus Aeolococcales</taxon>
        <taxon>Candidatus Aeolococcaceae</taxon>
        <taxon>Candidatus Amunia</taxon>
    </lineage>
</organism>
<gene>
    <name evidence="2" type="ORF">JF887_09905</name>
</gene>
<sequence>MRYVRITQATRPRTRHALVLLVFVALSFLLFAAADLHPTSTLIGATNADPSLHVWFMRWLPHAMSAHINPLFSAHVDEPGGVNLMWNTWVPLPALVLTPLTIVGGPVTSFDAAVTLGIALSAWCMYLAAEHFVHRTWPAIAAGAAYGFSPFLLDHAYVGHSNLVLAFVPPLMLIALDSILVRQAVSAWRSGRWFGLLMAVQFFISEELLASEAVAVLIGIAVLAVLRRGQLANRWRYAVRSFAVALLVFVPLAAYPLWFQFFGPGVPQGSVTATNFFVTDLLNLVLPTDAQGLEPGFAKTVSQSYAGNSGEWGGYLSLPMLVVVGWAVWHGRRQLLVRVVALTGLALLVLSFGSSLHVAGMDTHIPLPGLILARLPLLEDLLPTRFSLYVALMAALLVAIALAATPQPRRRRRWLAVSLALLAASYLPPLPFPTHSATSPAFFAVTPRPYPTNAALLVVPFSQDFYSPDAMLWQAQAGMSFRMPEGYIIDTLPSGRAGTGPPPSSTSVVLAAISDGRATSAGVDSDTRGRIATELHQWGITGVVFVPTGRHDDAVRNFLVSMFGDSYRTELGVTYWPLKAARSAPPDQQRGG</sequence>
<feature type="transmembrane region" description="Helical" evidence="1">
    <location>
        <begin position="208"/>
        <end position="226"/>
    </location>
</feature>
<evidence type="ECO:0008006" key="4">
    <source>
        <dbReference type="Google" id="ProtNLM"/>
    </source>
</evidence>
<dbReference type="Proteomes" id="UP000614410">
    <property type="component" value="Unassembled WGS sequence"/>
</dbReference>
<dbReference type="EMBL" id="JAEKNN010000051">
    <property type="protein sequence ID" value="MBJ7609722.1"/>
    <property type="molecule type" value="Genomic_DNA"/>
</dbReference>
<reference evidence="2 3" key="1">
    <citation type="submission" date="2020-10" db="EMBL/GenBank/DDBJ databases">
        <title>Ca. Dormibacterota MAGs.</title>
        <authorList>
            <person name="Montgomery K."/>
        </authorList>
    </citation>
    <scope>NUCLEOTIDE SEQUENCE [LARGE SCALE GENOMIC DNA]</scope>
    <source>
        <strain evidence="2">Mitchell_Peninsula_5</strain>
    </source>
</reference>
<feature type="transmembrane region" description="Helical" evidence="1">
    <location>
        <begin position="386"/>
        <end position="405"/>
    </location>
</feature>
<protein>
    <recommendedName>
        <fullName evidence="4">Glycosyltransferase RgtA/B/C/D-like domain-containing protein</fullName>
    </recommendedName>
</protein>
<evidence type="ECO:0000313" key="3">
    <source>
        <dbReference type="Proteomes" id="UP000614410"/>
    </source>
</evidence>
<feature type="transmembrane region" description="Helical" evidence="1">
    <location>
        <begin position="135"/>
        <end position="153"/>
    </location>
</feature>
<feature type="transmembrane region" description="Helical" evidence="1">
    <location>
        <begin position="110"/>
        <end position="129"/>
    </location>
</feature>